<name>A0A2S7ITK6_9BACT</name>
<evidence type="ECO:0000256" key="3">
    <source>
        <dbReference type="ARBA" id="ARBA00023082"/>
    </source>
</evidence>
<dbReference type="CDD" id="cd06171">
    <property type="entry name" value="Sigma70_r4"/>
    <property type="match status" value="1"/>
</dbReference>
<keyword evidence="3" id="KW-0731">Sigma factor</keyword>
<dbReference type="GO" id="GO:0016987">
    <property type="term" value="F:sigma factor activity"/>
    <property type="evidence" value="ECO:0007669"/>
    <property type="project" value="UniProtKB-KW"/>
</dbReference>
<dbReference type="GO" id="GO:0006352">
    <property type="term" value="P:DNA-templated transcription initiation"/>
    <property type="evidence" value="ECO:0007669"/>
    <property type="project" value="InterPro"/>
</dbReference>
<evidence type="ECO:0000256" key="4">
    <source>
        <dbReference type="ARBA" id="ARBA00023163"/>
    </source>
</evidence>
<sequence length="192" mass="22577">MGKDTEESLQLLFQENPQKGCEALFRQYYAALCSHSVRLVYSKEVAEDIVSEVFCRFWSDRVYESVTTSFVAYLYQAVRNRSYNYLRWELQKSRQSTDPQELAVVDYQPSPAEMVQFDELQRKIEQTIEQLPSQCKRVFLLSRFENRKYQEIADELQISIKTVETHISKALSTLRLVLKDEGLLFLIVLFSC</sequence>
<dbReference type="EMBL" id="PTRA01000001">
    <property type="protein sequence ID" value="PQA61045.1"/>
    <property type="molecule type" value="Genomic_DNA"/>
</dbReference>
<dbReference type="NCBIfam" id="TIGR02937">
    <property type="entry name" value="sigma70-ECF"/>
    <property type="match status" value="1"/>
</dbReference>
<proteinExistence type="inferred from homology"/>
<feature type="domain" description="RNA polymerase sigma factor 70 region 4 type 2" evidence="6">
    <location>
        <begin position="122"/>
        <end position="174"/>
    </location>
</feature>
<dbReference type="AlphaFoldDB" id="A0A2S7ITK6"/>
<evidence type="ECO:0000259" key="5">
    <source>
        <dbReference type="Pfam" id="PF04542"/>
    </source>
</evidence>
<dbReference type="InterPro" id="IPR014284">
    <property type="entry name" value="RNA_pol_sigma-70_dom"/>
</dbReference>
<accession>A0A2S7ITK6</accession>
<feature type="domain" description="RNA polymerase sigma-70 region 2" evidence="5">
    <location>
        <begin position="24"/>
        <end position="87"/>
    </location>
</feature>
<dbReference type="SUPFAM" id="SSF88946">
    <property type="entry name" value="Sigma2 domain of RNA polymerase sigma factors"/>
    <property type="match status" value="1"/>
</dbReference>
<dbReference type="InterPro" id="IPR014327">
    <property type="entry name" value="RNA_pol_sigma70_bacteroid"/>
</dbReference>
<evidence type="ECO:0000313" key="7">
    <source>
        <dbReference type="EMBL" id="PQA61045.1"/>
    </source>
</evidence>
<dbReference type="Pfam" id="PF04542">
    <property type="entry name" value="Sigma70_r2"/>
    <property type="match status" value="1"/>
</dbReference>
<keyword evidence="2" id="KW-0805">Transcription regulation</keyword>
<dbReference type="InterPro" id="IPR013325">
    <property type="entry name" value="RNA_pol_sigma_r2"/>
</dbReference>
<dbReference type="InterPro" id="IPR013249">
    <property type="entry name" value="RNA_pol_sigma70_r4_t2"/>
</dbReference>
<keyword evidence="4" id="KW-0804">Transcription</keyword>
<keyword evidence="8" id="KW-1185">Reference proteome</keyword>
<comment type="similarity">
    <text evidence="1">Belongs to the sigma-70 factor family. ECF subfamily.</text>
</comment>
<comment type="caution">
    <text evidence="7">The sequence shown here is derived from an EMBL/GenBank/DDBJ whole genome shotgun (WGS) entry which is preliminary data.</text>
</comment>
<evidence type="ECO:0000256" key="2">
    <source>
        <dbReference type="ARBA" id="ARBA00023015"/>
    </source>
</evidence>
<dbReference type="NCBIfam" id="TIGR02985">
    <property type="entry name" value="Sig70_bacteroi1"/>
    <property type="match status" value="1"/>
</dbReference>
<dbReference type="InterPro" id="IPR036388">
    <property type="entry name" value="WH-like_DNA-bd_sf"/>
</dbReference>
<protein>
    <submittedName>
        <fullName evidence="7">RNA polymerase sigma-70 factor</fullName>
    </submittedName>
</protein>
<dbReference type="Gene3D" id="1.10.10.10">
    <property type="entry name" value="Winged helix-like DNA-binding domain superfamily/Winged helix DNA-binding domain"/>
    <property type="match status" value="1"/>
</dbReference>
<dbReference type="GO" id="GO:0003677">
    <property type="term" value="F:DNA binding"/>
    <property type="evidence" value="ECO:0007669"/>
    <property type="project" value="InterPro"/>
</dbReference>
<dbReference type="PANTHER" id="PTHR43133:SF46">
    <property type="entry name" value="RNA POLYMERASE SIGMA-70 FACTOR ECF SUBFAMILY"/>
    <property type="match status" value="1"/>
</dbReference>
<evidence type="ECO:0000256" key="1">
    <source>
        <dbReference type="ARBA" id="ARBA00010641"/>
    </source>
</evidence>
<gene>
    <name evidence="7" type="ORF">C5O19_08215</name>
</gene>
<reference evidence="8" key="1">
    <citation type="submission" date="2018-02" db="EMBL/GenBank/DDBJ databases">
        <title>Genome sequencing of Solimonas sp. HR-BB.</title>
        <authorList>
            <person name="Lee Y."/>
            <person name="Jeon C.O."/>
        </authorList>
    </citation>
    <scope>NUCLEOTIDE SEQUENCE [LARGE SCALE GENOMIC DNA]</scope>
    <source>
        <strain evidence="8">HR-U</strain>
    </source>
</reference>
<dbReference type="OrthoDB" id="1524077at2"/>
<dbReference type="InterPro" id="IPR039425">
    <property type="entry name" value="RNA_pol_sigma-70-like"/>
</dbReference>
<dbReference type="InterPro" id="IPR013324">
    <property type="entry name" value="RNA_pol_sigma_r3/r4-like"/>
</dbReference>
<organism evidence="7 8">
    <name type="scientific">Siphonobacter curvatus</name>
    <dbReference type="NCBI Taxonomy" id="2094562"/>
    <lineage>
        <taxon>Bacteria</taxon>
        <taxon>Pseudomonadati</taxon>
        <taxon>Bacteroidota</taxon>
        <taxon>Cytophagia</taxon>
        <taxon>Cytophagales</taxon>
        <taxon>Cytophagaceae</taxon>
        <taxon>Siphonobacter</taxon>
    </lineage>
</organism>
<dbReference type="SUPFAM" id="SSF88659">
    <property type="entry name" value="Sigma3 and sigma4 domains of RNA polymerase sigma factors"/>
    <property type="match status" value="1"/>
</dbReference>
<dbReference type="InterPro" id="IPR007627">
    <property type="entry name" value="RNA_pol_sigma70_r2"/>
</dbReference>
<evidence type="ECO:0000259" key="6">
    <source>
        <dbReference type="Pfam" id="PF08281"/>
    </source>
</evidence>
<dbReference type="Pfam" id="PF08281">
    <property type="entry name" value="Sigma70_r4_2"/>
    <property type="match status" value="1"/>
</dbReference>
<dbReference type="PANTHER" id="PTHR43133">
    <property type="entry name" value="RNA POLYMERASE ECF-TYPE SIGMA FACTO"/>
    <property type="match status" value="1"/>
</dbReference>
<dbReference type="Gene3D" id="1.10.1740.10">
    <property type="match status" value="1"/>
</dbReference>
<evidence type="ECO:0000313" key="8">
    <source>
        <dbReference type="Proteomes" id="UP000239590"/>
    </source>
</evidence>
<dbReference type="Proteomes" id="UP000239590">
    <property type="component" value="Unassembled WGS sequence"/>
</dbReference>